<gene>
    <name evidence="1" type="ORF">BJ968_002132</name>
</gene>
<organism evidence="1 2">
    <name type="scientific">Kineococcus aurantiacus</name>
    <dbReference type="NCBI Taxonomy" id="37633"/>
    <lineage>
        <taxon>Bacteria</taxon>
        <taxon>Bacillati</taxon>
        <taxon>Actinomycetota</taxon>
        <taxon>Actinomycetes</taxon>
        <taxon>Kineosporiales</taxon>
        <taxon>Kineosporiaceae</taxon>
        <taxon>Kineococcus</taxon>
    </lineage>
</organism>
<reference evidence="1 2" key="1">
    <citation type="submission" date="2020-07" db="EMBL/GenBank/DDBJ databases">
        <title>Sequencing the genomes of 1000 actinobacteria strains.</title>
        <authorList>
            <person name="Klenk H.-P."/>
        </authorList>
    </citation>
    <scope>NUCLEOTIDE SEQUENCE [LARGE SCALE GENOMIC DNA]</scope>
    <source>
        <strain evidence="1 2">DSM 7487</strain>
    </source>
</reference>
<sequence>MSSGVADAPESRPVSPAAVLAVALLLLAVGTSAWVVWQLTADGRAPVAFRERSALPQCAPITVPQGQSTPVTLQDCLLSPGAQHDGAEVLVTSSTTEGDPVKTYYRVLPGGAVEVFTDATADAFGSEGWSHTRCPDVAALGSGEDCRPA</sequence>
<protein>
    <submittedName>
        <fullName evidence="1">Uncharacterized protein</fullName>
    </submittedName>
</protein>
<dbReference type="Proteomes" id="UP000521922">
    <property type="component" value="Unassembled WGS sequence"/>
</dbReference>
<accession>A0A7Y9DL35</accession>
<evidence type="ECO:0000313" key="2">
    <source>
        <dbReference type="Proteomes" id="UP000521922"/>
    </source>
</evidence>
<keyword evidence="2" id="KW-1185">Reference proteome</keyword>
<dbReference type="AlphaFoldDB" id="A0A7Y9DL35"/>
<evidence type="ECO:0000313" key="1">
    <source>
        <dbReference type="EMBL" id="NYD22592.1"/>
    </source>
</evidence>
<comment type="caution">
    <text evidence="1">The sequence shown here is derived from an EMBL/GenBank/DDBJ whole genome shotgun (WGS) entry which is preliminary data.</text>
</comment>
<name>A0A7Y9DL35_9ACTN</name>
<proteinExistence type="predicted"/>
<dbReference type="EMBL" id="JACCBB010000001">
    <property type="protein sequence ID" value="NYD22592.1"/>
    <property type="molecule type" value="Genomic_DNA"/>
</dbReference>
<dbReference type="RefSeq" id="WP_179751673.1">
    <property type="nucleotide sequence ID" value="NZ_BAAAGN010000012.1"/>
</dbReference>